<reference evidence="2 3" key="1">
    <citation type="submission" date="2020-03" db="EMBL/GenBank/DDBJ databases">
        <title>Genomic Encyclopedia of Type Strains, Phase IV (KMG-IV): sequencing the most valuable type-strain genomes for metagenomic binning, comparative biology and taxonomic classification.</title>
        <authorList>
            <person name="Goeker M."/>
        </authorList>
    </citation>
    <scope>NUCLEOTIDE SEQUENCE [LARGE SCALE GENOMIC DNA]</scope>
    <source>
        <strain evidence="2 3">DSM 24233</strain>
    </source>
</reference>
<dbReference type="AlphaFoldDB" id="A0A846QR80"/>
<keyword evidence="1" id="KW-1133">Transmembrane helix</keyword>
<organism evidence="2 3">
    <name type="scientific">Desulfobaculum xiamenense</name>
    <dbReference type="NCBI Taxonomy" id="995050"/>
    <lineage>
        <taxon>Bacteria</taxon>
        <taxon>Pseudomonadati</taxon>
        <taxon>Thermodesulfobacteriota</taxon>
        <taxon>Desulfovibrionia</taxon>
        <taxon>Desulfovibrionales</taxon>
        <taxon>Desulfovibrionaceae</taxon>
        <taxon>Desulfobaculum</taxon>
    </lineage>
</organism>
<keyword evidence="1" id="KW-0812">Transmembrane</keyword>
<keyword evidence="3" id="KW-1185">Reference proteome</keyword>
<gene>
    <name evidence="2" type="ORF">GGQ74_001535</name>
</gene>
<sequence length="254" mass="29003">MIEVAELKMISRMKSVDPSILAVISVGVAFAIMGIEKSLPPYLFQGLISLVIVCFSLCLAMTLLRLGKRVLHTKPSETKISEASLLISDEEWMRRVLDGLKNANGVSAYLRGFDHPEHFKEPHRDTLLGIMREFSRLIWYSSENTRIIAYKTPNAGGDKCPKEWLIDDIMERFGNKENVQRGEVAKKVEKSLTVTDCQIRDNAYTFYLPSGGRNFLYNLHKDGTIKFYSMEFEPSIIPYLIERGLKVTCENRTR</sequence>
<proteinExistence type="predicted"/>
<feature type="transmembrane region" description="Helical" evidence="1">
    <location>
        <begin position="20"/>
        <end position="36"/>
    </location>
</feature>
<keyword evidence="1" id="KW-0472">Membrane</keyword>
<accession>A0A846QR80</accession>
<evidence type="ECO:0000313" key="3">
    <source>
        <dbReference type="Proteomes" id="UP000580856"/>
    </source>
</evidence>
<protein>
    <submittedName>
        <fullName evidence="2">Uncharacterized protein</fullName>
    </submittedName>
</protein>
<feature type="transmembrane region" description="Helical" evidence="1">
    <location>
        <begin position="42"/>
        <end position="64"/>
    </location>
</feature>
<comment type="caution">
    <text evidence="2">The sequence shown here is derived from an EMBL/GenBank/DDBJ whole genome shotgun (WGS) entry which is preliminary data.</text>
</comment>
<evidence type="ECO:0000313" key="2">
    <source>
        <dbReference type="EMBL" id="NJB67895.1"/>
    </source>
</evidence>
<evidence type="ECO:0000256" key="1">
    <source>
        <dbReference type="SAM" id="Phobius"/>
    </source>
</evidence>
<dbReference type="RefSeq" id="WP_167940909.1">
    <property type="nucleotide sequence ID" value="NZ_JAATJA010000001.1"/>
</dbReference>
<dbReference type="Proteomes" id="UP000580856">
    <property type="component" value="Unassembled WGS sequence"/>
</dbReference>
<dbReference type="EMBL" id="JAATJA010000001">
    <property type="protein sequence ID" value="NJB67895.1"/>
    <property type="molecule type" value="Genomic_DNA"/>
</dbReference>
<name>A0A846QR80_9BACT</name>